<keyword evidence="5" id="KW-1185">Reference proteome</keyword>
<dbReference type="PANTHER" id="PTHR11439">
    <property type="entry name" value="GAG-POL-RELATED RETROTRANSPOSON"/>
    <property type="match status" value="1"/>
</dbReference>
<keyword evidence="4" id="KW-0808">Transferase</keyword>
<organism evidence="4 5">
    <name type="scientific">Arabidopsis suecica</name>
    <name type="common">Swedish thale-cress</name>
    <name type="synonym">Cardaminopsis suecica</name>
    <dbReference type="NCBI Taxonomy" id="45249"/>
    <lineage>
        <taxon>Eukaryota</taxon>
        <taxon>Viridiplantae</taxon>
        <taxon>Streptophyta</taxon>
        <taxon>Embryophyta</taxon>
        <taxon>Tracheophyta</taxon>
        <taxon>Spermatophyta</taxon>
        <taxon>Magnoliopsida</taxon>
        <taxon>eudicotyledons</taxon>
        <taxon>Gunneridae</taxon>
        <taxon>Pentapetalae</taxon>
        <taxon>rosids</taxon>
        <taxon>malvids</taxon>
        <taxon>Brassicales</taxon>
        <taxon>Brassicaceae</taxon>
        <taxon>Camelineae</taxon>
        <taxon>Arabidopsis</taxon>
    </lineage>
</organism>
<evidence type="ECO:0000256" key="1">
    <source>
        <dbReference type="SAM" id="MobiDB-lite"/>
    </source>
</evidence>
<feature type="region of interest" description="Disordered" evidence="1">
    <location>
        <begin position="1"/>
        <end position="22"/>
    </location>
</feature>
<dbReference type="Pfam" id="PF25597">
    <property type="entry name" value="SH3_retrovirus"/>
    <property type="match status" value="1"/>
</dbReference>
<reference evidence="4 5" key="1">
    <citation type="submission" date="2020-12" db="EMBL/GenBank/DDBJ databases">
        <title>Concerted genomic and epigenomic changes stabilize Arabidopsis allopolyploids.</title>
        <authorList>
            <person name="Chen Z."/>
        </authorList>
    </citation>
    <scope>NUCLEOTIDE SEQUENCE [LARGE SCALE GENOMIC DNA]</scope>
    <source>
        <strain evidence="4">As9502</strain>
        <tissue evidence="4">Leaf</tissue>
    </source>
</reference>
<dbReference type="GO" id="GO:0003964">
    <property type="term" value="F:RNA-directed DNA polymerase activity"/>
    <property type="evidence" value="ECO:0007669"/>
    <property type="project" value="UniProtKB-KW"/>
</dbReference>
<name>A0A8T2CGS0_ARASU</name>
<gene>
    <name evidence="4" type="ORF">ISN44_As06g037580</name>
</gene>
<evidence type="ECO:0000313" key="5">
    <source>
        <dbReference type="Proteomes" id="UP000694251"/>
    </source>
</evidence>
<comment type="caution">
    <text evidence="4">The sequence shown here is derived from an EMBL/GenBank/DDBJ whole genome shotgun (WGS) entry which is preliminary data.</text>
</comment>
<dbReference type="Proteomes" id="UP000694251">
    <property type="component" value="Chromosome 6"/>
</dbReference>
<dbReference type="Pfam" id="PF07727">
    <property type="entry name" value="RVT_2"/>
    <property type="match status" value="1"/>
</dbReference>
<feature type="domain" description="Retroviral polymerase SH3-like" evidence="3">
    <location>
        <begin position="374"/>
        <end position="435"/>
    </location>
</feature>
<feature type="domain" description="Reverse transcriptase Ty1/copia-type" evidence="2">
    <location>
        <begin position="541"/>
        <end position="751"/>
    </location>
</feature>
<proteinExistence type="predicted"/>
<dbReference type="OrthoDB" id="414104at2759"/>
<feature type="region of interest" description="Disordered" evidence="1">
    <location>
        <begin position="273"/>
        <end position="298"/>
    </location>
</feature>
<evidence type="ECO:0000259" key="3">
    <source>
        <dbReference type="Pfam" id="PF25597"/>
    </source>
</evidence>
<dbReference type="PANTHER" id="PTHR11439:SF462">
    <property type="match status" value="1"/>
</dbReference>
<dbReference type="InterPro" id="IPR057670">
    <property type="entry name" value="SH3_retrovirus"/>
</dbReference>
<sequence>MAGEGNEIPLGGVPQQNPIPAQNPNPTMERCVLEIFFGFLDGTIERPAEGSPDLEDWWTIQALLVSWIKMTIDPVVRSNISHRDVAKDLWDHLKKRFSVMNGPKLLQIKTELAGCKQRGLSIENYYGNLTKIWDSMASFRPIRTYKCGHCVCDLGALQEKDRGADKEHQFLFGLDDALFRTVRSSLVSRVPKQSLEEVYNIVRQEEDLIRNGTKTLDDHQEVNVFAVQMRPRTYESRSDDKGKSVVCKHCNRSGHASESCYAVIGYPEWWGERPRSSSLQSHTRGGRGRGTTAYDNRVNVPNYDTQEQANYVLTDQDRDGVNGLTETQWRTIKTILNAGKEVVTEKLTGHIPNTPYERLHQKQPRFDDLRVFESLCYAHNHNRGGDKFVERSRRCVFVGYPHGQKGWRLFDIEKNDFFVSRDVVFFEHEFSFKMNSVSQSIIEEEEALLAPISDGFFEEEEIMGPTTQIGPTAPIGPSNCPSTSENSRTEETSSSSHDTATPPLNPTRSSVPPAPPKNLQLLPRSRAVAPTRSATVTPTGDERYKARLVALGNKQKEGEDYAETFAPVAKMGTVRMFLDVVAKRNWEIYQMDVHNAFLHVDLKEEVYMRLPGFEASHPNKVCRLRKALYGLKQWPRCWFEKLTTALKEYGFEQALTDYSLFTLVKGSVRINILIYVDDLIITGSSPRATKEFKEYLASCFHMKDLGPLKYFLGIDVARSSTGIYICQRKYALDIISETGLLGAKPAGFPLEQNNKLGLSTSPRLPDPQRYRRLIALPVVRYLKADPGQGIFLRRDGDFQITGWCDSDWAGDSVSRRSVTGYFVQLGDSPISWKTKQQKTVSKSSAEAEYRAMSYLASELLWFKQLLLTLAIRHDQPMTMCCDNKFAIYIGMNPVFHERTKHIEIDCHFVRDEIDKRVISPRHVGIASQLSDIFTKSIGRDGFTVFRGKLGIRNLYAPSWR</sequence>
<feature type="region of interest" description="Disordered" evidence="1">
    <location>
        <begin position="465"/>
        <end position="537"/>
    </location>
</feature>
<dbReference type="AlphaFoldDB" id="A0A8T2CGS0"/>
<protein>
    <submittedName>
        <fullName evidence="4">Reverse transcriptase RNA-dependent DNA polymerase</fullName>
    </submittedName>
</protein>
<keyword evidence="4" id="KW-0548">Nucleotidyltransferase</keyword>
<accession>A0A8T2CGS0</accession>
<dbReference type="CDD" id="cd09272">
    <property type="entry name" value="RNase_HI_RT_Ty1"/>
    <property type="match status" value="1"/>
</dbReference>
<dbReference type="EMBL" id="JAEFBJ010000006">
    <property type="protein sequence ID" value="KAG7599578.1"/>
    <property type="molecule type" value="Genomic_DNA"/>
</dbReference>
<keyword evidence="4" id="KW-0695">RNA-directed DNA polymerase</keyword>
<evidence type="ECO:0000259" key="2">
    <source>
        <dbReference type="Pfam" id="PF07727"/>
    </source>
</evidence>
<feature type="compositionally biased region" description="Low complexity" evidence="1">
    <location>
        <begin position="482"/>
        <end position="496"/>
    </location>
</feature>
<evidence type="ECO:0000313" key="4">
    <source>
        <dbReference type="EMBL" id="KAG7599578.1"/>
    </source>
</evidence>
<dbReference type="InterPro" id="IPR013103">
    <property type="entry name" value="RVT_2"/>
</dbReference>